<keyword evidence="2" id="KW-0812">Transmembrane</keyword>
<feature type="compositionally biased region" description="Basic and acidic residues" evidence="1">
    <location>
        <begin position="54"/>
        <end position="98"/>
    </location>
</feature>
<feature type="compositionally biased region" description="Pro residues" evidence="1">
    <location>
        <begin position="99"/>
        <end position="109"/>
    </location>
</feature>
<sequence>MPRIPKRHWGVFGWGIVASVLLHLVVVGAFFLKLPDMPQPVEEEAVSVDLVPPPEEKKPEEPKPEEKPPELKMPDEKQEEKKAEENKAEEKKLEEKPAEPPPPPPPPPPPEKKPEEKPPEEKPAAEPPKAEEPKPEGKEAGGAQPLQPLRPVFQFGDKDTGPEKTETGNASASSGKPNPTPSDKPPELKPEAAAKADAPPSDKPPAKPVPDDIALPEVATAETHIANNAPAAADNPDVKTTMGPQNEADAGATEADKAGTDELTEAKTLFSQKTTNDPVAKTAIDGLPRGMRVAQLCSTELREQLIHAPQRYRPELLPSYRLSQGTVLEVKRGAFRASARWYDMSFRCEVDADATKVVSFAFDVGDVVPKSQWKSRGFPSY</sequence>
<evidence type="ECO:0000256" key="2">
    <source>
        <dbReference type="SAM" id="Phobius"/>
    </source>
</evidence>
<dbReference type="KEGG" id="rgr:FZ934_09970"/>
<feature type="compositionally biased region" description="Low complexity" evidence="1">
    <location>
        <begin position="226"/>
        <end position="235"/>
    </location>
</feature>
<feature type="compositionally biased region" description="Basic and acidic residues" evidence="1">
    <location>
        <begin position="184"/>
        <end position="194"/>
    </location>
</feature>
<keyword evidence="2" id="KW-0472">Membrane</keyword>
<evidence type="ECO:0000313" key="4">
    <source>
        <dbReference type="Proteomes" id="UP000326881"/>
    </source>
</evidence>
<reference evidence="3 4" key="1">
    <citation type="submission" date="2019-08" db="EMBL/GenBank/DDBJ databases">
        <title>Prosopis cineraria nodule microbiome.</title>
        <authorList>
            <person name="Ali R."/>
            <person name="Chaluvadi S.R."/>
            <person name="Wang X."/>
        </authorList>
    </citation>
    <scope>NUCLEOTIDE SEQUENCE [LARGE SCALE GENOMIC DNA]</scope>
    <source>
        <strain evidence="3 4">BG7</strain>
    </source>
</reference>
<dbReference type="Proteomes" id="UP000326881">
    <property type="component" value="Chromosome"/>
</dbReference>
<protein>
    <submittedName>
        <fullName evidence="3">DUF930 domain-containing protein</fullName>
    </submittedName>
</protein>
<dbReference type="OrthoDB" id="9804158at2"/>
<organism evidence="3 4">
    <name type="scientific">Rhizobium grahamii</name>
    <dbReference type="NCBI Taxonomy" id="1120045"/>
    <lineage>
        <taxon>Bacteria</taxon>
        <taxon>Pseudomonadati</taxon>
        <taxon>Pseudomonadota</taxon>
        <taxon>Alphaproteobacteria</taxon>
        <taxon>Hyphomicrobiales</taxon>
        <taxon>Rhizobiaceae</taxon>
        <taxon>Rhizobium/Agrobacterium group</taxon>
        <taxon>Rhizobium</taxon>
    </lineage>
</organism>
<proteinExistence type="predicted"/>
<evidence type="ECO:0000313" key="3">
    <source>
        <dbReference type="EMBL" id="QFY60719.1"/>
    </source>
</evidence>
<feature type="compositionally biased region" description="Basic and acidic residues" evidence="1">
    <location>
        <begin position="156"/>
        <end position="166"/>
    </location>
</feature>
<dbReference type="Pfam" id="PF06059">
    <property type="entry name" value="DUF930"/>
    <property type="match status" value="1"/>
</dbReference>
<dbReference type="InterPro" id="IPR009273">
    <property type="entry name" value="DUF930"/>
</dbReference>
<feature type="transmembrane region" description="Helical" evidence="2">
    <location>
        <begin position="12"/>
        <end position="32"/>
    </location>
</feature>
<accession>A0A5Q0CAL1</accession>
<name>A0A5Q0CAL1_9HYPH</name>
<keyword evidence="4" id="KW-1185">Reference proteome</keyword>
<dbReference type="RefSeq" id="WP_153270934.1">
    <property type="nucleotide sequence ID" value="NZ_CP043498.1"/>
</dbReference>
<feature type="compositionally biased region" description="Polar residues" evidence="1">
    <location>
        <begin position="167"/>
        <end position="177"/>
    </location>
</feature>
<keyword evidence="2" id="KW-1133">Transmembrane helix</keyword>
<dbReference type="EMBL" id="CP043498">
    <property type="protein sequence ID" value="QFY60719.1"/>
    <property type="molecule type" value="Genomic_DNA"/>
</dbReference>
<feature type="compositionally biased region" description="Basic and acidic residues" evidence="1">
    <location>
        <begin position="110"/>
        <end position="139"/>
    </location>
</feature>
<feature type="region of interest" description="Disordered" evidence="1">
    <location>
        <begin position="43"/>
        <end position="257"/>
    </location>
</feature>
<dbReference type="AlphaFoldDB" id="A0A5Q0CAL1"/>
<evidence type="ECO:0000256" key="1">
    <source>
        <dbReference type="SAM" id="MobiDB-lite"/>
    </source>
</evidence>
<gene>
    <name evidence="3" type="ORF">FZ934_09970</name>
</gene>